<accession>A0A3B5BNY7</accession>
<dbReference type="Pfam" id="PF13365">
    <property type="entry name" value="Trypsin_2"/>
    <property type="match status" value="1"/>
</dbReference>
<dbReference type="Gene3D" id="2.40.10.10">
    <property type="entry name" value="Trypsin-like serine proteases"/>
    <property type="match status" value="2"/>
</dbReference>
<name>A0A3B5BNY7_9TELE</name>
<dbReference type="GO" id="GO:0006260">
    <property type="term" value="P:DNA replication"/>
    <property type="evidence" value="ECO:0007669"/>
    <property type="project" value="TreeGrafter"/>
</dbReference>
<dbReference type="PANTHER" id="PTHR14389:SF3">
    <property type="entry name" value="PROTEIN FAM111A-LIKE"/>
    <property type="match status" value="1"/>
</dbReference>
<dbReference type="InterPro" id="IPR043504">
    <property type="entry name" value="Peptidase_S1_PA_chymotrypsin"/>
</dbReference>
<evidence type="ECO:0000313" key="1">
    <source>
        <dbReference type="Ensembl" id="ENSSPAP00000031372.1"/>
    </source>
</evidence>
<dbReference type="GeneTree" id="ENSGT00390000005182"/>
<dbReference type="GO" id="GO:0000785">
    <property type="term" value="C:chromatin"/>
    <property type="evidence" value="ECO:0007669"/>
    <property type="project" value="TreeGrafter"/>
</dbReference>
<dbReference type="PANTHER" id="PTHR14389">
    <property type="entry name" value="SI:CH1073-475A24.1"/>
    <property type="match status" value="1"/>
</dbReference>
<dbReference type="GO" id="GO:0005634">
    <property type="term" value="C:nucleus"/>
    <property type="evidence" value="ECO:0007669"/>
    <property type="project" value="TreeGrafter"/>
</dbReference>
<dbReference type="Ensembl" id="ENSSPAT00000031875.1">
    <property type="protein sequence ID" value="ENSSPAP00000031372.1"/>
    <property type="gene ID" value="ENSSPAG00000023516.1"/>
</dbReference>
<dbReference type="AlphaFoldDB" id="A0A3B5BNY7"/>
<dbReference type="SUPFAM" id="SSF50494">
    <property type="entry name" value="Trypsin-like serine proteases"/>
    <property type="match status" value="1"/>
</dbReference>
<reference evidence="1" key="1">
    <citation type="submission" date="2023-09" db="UniProtKB">
        <authorList>
            <consortium name="Ensembl"/>
        </authorList>
    </citation>
    <scope>IDENTIFICATION</scope>
</reference>
<organism evidence="1">
    <name type="scientific">Stegastes partitus</name>
    <name type="common">bicolor damselfish</name>
    <dbReference type="NCBI Taxonomy" id="144197"/>
    <lineage>
        <taxon>Eukaryota</taxon>
        <taxon>Metazoa</taxon>
        <taxon>Chordata</taxon>
        <taxon>Craniata</taxon>
        <taxon>Vertebrata</taxon>
        <taxon>Euteleostomi</taxon>
        <taxon>Actinopterygii</taxon>
        <taxon>Neopterygii</taxon>
        <taxon>Teleostei</taxon>
        <taxon>Neoteleostei</taxon>
        <taxon>Acanthomorphata</taxon>
        <taxon>Ovalentaria</taxon>
        <taxon>Pomacentridae</taxon>
        <taxon>Stegastes</taxon>
    </lineage>
</organism>
<protein>
    <submittedName>
        <fullName evidence="1">Protein FAM111A-like</fullName>
    </submittedName>
</protein>
<dbReference type="InterPro" id="IPR009003">
    <property type="entry name" value="Peptidase_S1_PA"/>
</dbReference>
<sequence length="555" mass="63238">LSQSNVLLAARNSEQKTEDNLQQMGVIKAMDIYTILILFTKITGGHHSHQFRVKFPNDNVEYTVYCNQACTVLEAITSELNTPFMMMMMKKKNCTNNNLIIQMDEVIVATHFPCSCIVKDACLIIHCKPEEVEEARDHDKVLSRDKYSVFCISKDGGQFAKTRKLFKSNTVKHFSYLCVYAKKGITVKEALKEDGRFLDLQDFELSKIEDSKKRTLCTQNIDDLDGKKFKICLYQTPSRVSEWFKHLEEWVTSDSFATMLELRKEDFGKVQQSFSEIDRLKMLIEMGESVCLVKINVFGAENEGTGFVLYDNFVLTNAHLFKVCAGLKRDRWKDDVKITVVFNYEKTNCESKKELKANVWDGNDALDYAILELDIEKHSSNQTTEETEVPPGLLSNFGPSPGDGEACLIGHPNGGVKKLDPTCIIPKEKREESVNQNLEGYSDYILTLCSINQEIKKCPNACVTYNTFMFHGASGSPVFDGHGRVFGLHSGGYFYDFIKPNQSVIEFAQPLLTIFRDFMYKLRESSNRKQLERIEEECTLSHQAVTNMSLHCESV</sequence>
<proteinExistence type="predicted"/>